<evidence type="ECO:0008006" key="2">
    <source>
        <dbReference type="Google" id="ProtNLM"/>
    </source>
</evidence>
<gene>
    <name evidence="1" type="ORF">METZ01_LOCUS306690</name>
</gene>
<reference evidence="1" key="1">
    <citation type="submission" date="2018-05" db="EMBL/GenBank/DDBJ databases">
        <authorList>
            <person name="Lanie J.A."/>
            <person name="Ng W.-L."/>
            <person name="Kazmierczak K.M."/>
            <person name="Andrzejewski T.M."/>
            <person name="Davidsen T.M."/>
            <person name="Wayne K.J."/>
            <person name="Tettelin H."/>
            <person name="Glass J.I."/>
            <person name="Rusch D."/>
            <person name="Podicherti R."/>
            <person name="Tsui H.-C.T."/>
            <person name="Winkler M.E."/>
        </authorList>
    </citation>
    <scope>NUCLEOTIDE SEQUENCE</scope>
</reference>
<dbReference type="EMBL" id="UINC01096718">
    <property type="protein sequence ID" value="SVC53836.1"/>
    <property type="molecule type" value="Genomic_DNA"/>
</dbReference>
<evidence type="ECO:0000313" key="1">
    <source>
        <dbReference type="EMBL" id="SVC53836.1"/>
    </source>
</evidence>
<name>A0A382MYI3_9ZZZZ</name>
<protein>
    <recommendedName>
        <fullName evidence="2">Lipocalin-like domain-containing protein</fullName>
    </recommendedName>
</protein>
<sequence length="157" mass="17378">MRRFMMLIAILLATPTMGAAQSLEGVWLGTGVRFIGGPNDGQLTTVTQPRLLIYTDAFFMWAFDMSEDGRALLPPLGEASDAQIGAVAREYNSVAGTYIREGATIRYNQLVAINPNLMARENQPLIREIRMLTANRLETQLTNADGVTAVLIYRRVE</sequence>
<accession>A0A382MYI3</accession>
<dbReference type="AlphaFoldDB" id="A0A382MYI3"/>
<organism evidence="1">
    <name type="scientific">marine metagenome</name>
    <dbReference type="NCBI Taxonomy" id="408172"/>
    <lineage>
        <taxon>unclassified sequences</taxon>
        <taxon>metagenomes</taxon>
        <taxon>ecological metagenomes</taxon>
    </lineage>
</organism>
<proteinExistence type="predicted"/>